<evidence type="ECO:0000256" key="6">
    <source>
        <dbReference type="ARBA" id="ARBA00023136"/>
    </source>
</evidence>
<evidence type="ECO:0008006" key="11">
    <source>
        <dbReference type="Google" id="ProtNLM"/>
    </source>
</evidence>
<evidence type="ECO:0000313" key="9">
    <source>
        <dbReference type="EMBL" id="KAK0511008.1"/>
    </source>
</evidence>
<evidence type="ECO:0000256" key="1">
    <source>
        <dbReference type="ARBA" id="ARBA00004127"/>
    </source>
</evidence>
<accession>A0AA39QXH5</accession>
<feature type="transmembrane region" description="Helical" evidence="8">
    <location>
        <begin position="349"/>
        <end position="374"/>
    </location>
</feature>
<feature type="transmembrane region" description="Helical" evidence="8">
    <location>
        <begin position="414"/>
        <end position="432"/>
    </location>
</feature>
<evidence type="ECO:0000313" key="10">
    <source>
        <dbReference type="Proteomes" id="UP001166286"/>
    </source>
</evidence>
<feature type="transmembrane region" description="Helical" evidence="8">
    <location>
        <begin position="386"/>
        <end position="408"/>
    </location>
</feature>
<name>A0AA39QXH5_9LECA</name>
<keyword evidence="2" id="KW-0813">Transport</keyword>
<dbReference type="GO" id="GO:0005462">
    <property type="term" value="F:UDP-N-acetylglucosamine transmembrane transporter activity"/>
    <property type="evidence" value="ECO:0007669"/>
    <property type="project" value="TreeGrafter"/>
</dbReference>
<dbReference type="PANTHER" id="PTHR10778:SF4">
    <property type="entry name" value="NUCLEOTIDE SUGAR TRANSPORTER SLC35B4"/>
    <property type="match status" value="1"/>
</dbReference>
<dbReference type="EMBL" id="JAFEKC020000014">
    <property type="protein sequence ID" value="KAK0511008.1"/>
    <property type="molecule type" value="Genomic_DNA"/>
</dbReference>
<feature type="compositionally biased region" description="Polar residues" evidence="7">
    <location>
        <begin position="14"/>
        <end position="25"/>
    </location>
</feature>
<keyword evidence="6 8" id="KW-0472">Membrane</keyword>
<evidence type="ECO:0000256" key="3">
    <source>
        <dbReference type="ARBA" id="ARBA00022597"/>
    </source>
</evidence>
<dbReference type="InterPro" id="IPR013657">
    <property type="entry name" value="SCL35B1-4/HUT1"/>
</dbReference>
<protein>
    <recommendedName>
        <fullName evidence="11">UAA transporter</fullName>
    </recommendedName>
</protein>
<keyword evidence="10" id="KW-1185">Reference proteome</keyword>
<feature type="transmembrane region" description="Helical" evidence="8">
    <location>
        <begin position="158"/>
        <end position="176"/>
    </location>
</feature>
<gene>
    <name evidence="9" type="ORF">JMJ35_006560</name>
</gene>
<proteinExistence type="predicted"/>
<dbReference type="GO" id="GO:0005789">
    <property type="term" value="C:endoplasmic reticulum membrane"/>
    <property type="evidence" value="ECO:0007669"/>
    <property type="project" value="TreeGrafter"/>
</dbReference>
<evidence type="ECO:0000256" key="2">
    <source>
        <dbReference type="ARBA" id="ARBA00022448"/>
    </source>
</evidence>
<evidence type="ECO:0000256" key="7">
    <source>
        <dbReference type="SAM" id="MobiDB-lite"/>
    </source>
</evidence>
<dbReference type="GO" id="GO:0005464">
    <property type="term" value="F:UDP-xylose transmembrane transporter activity"/>
    <property type="evidence" value="ECO:0007669"/>
    <property type="project" value="TreeGrafter"/>
</dbReference>
<feature type="transmembrane region" description="Helical" evidence="8">
    <location>
        <begin position="206"/>
        <end position="224"/>
    </location>
</feature>
<feature type="transmembrane region" description="Helical" evidence="8">
    <location>
        <begin position="182"/>
        <end position="199"/>
    </location>
</feature>
<reference evidence="9" key="1">
    <citation type="submission" date="2023-03" db="EMBL/GenBank/DDBJ databases">
        <title>Complete genome of Cladonia borealis.</title>
        <authorList>
            <person name="Park H."/>
        </authorList>
    </citation>
    <scope>NUCLEOTIDE SEQUENCE</scope>
    <source>
        <strain evidence="9">ANT050790</strain>
    </source>
</reference>
<keyword evidence="3" id="KW-0762">Sugar transport</keyword>
<keyword evidence="4 8" id="KW-0812">Transmembrane</keyword>
<dbReference type="Proteomes" id="UP001166286">
    <property type="component" value="Unassembled WGS sequence"/>
</dbReference>
<dbReference type="Pfam" id="PF08449">
    <property type="entry name" value="UAA"/>
    <property type="match status" value="1"/>
</dbReference>
<feature type="region of interest" description="Disordered" evidence="7">
    <location>
        <begin position="1"/>
        <end position="45"/>
    </location>
</feature>
<comment type="caution">
    <text evidence="9">The sequence shown here is derived from an EMBL/GenBank/DDBJ whole genome shotgun (WGS) entry which is preliminary data.</text>
</comment>
<comment type="subcellular location">
    <subcellularLocation>
        <location evidence="1">Endomembrane system</location>
        <topology evidence="1">Multi-pass membrane protein</topology>
    </subcellularLocation>
</comment>
<feature type="compositionally biased region" description="Basic residues" evidence="7">
    <location>
        <begin position="1"/>
        <end position="10"/>
    </location>
</feature>
<evidence type="ECO:0000256" key="4">
    <source>
        <dbReference type="ARBA" id="ARBA00022692"/>
    </source>
</evidence>
<evidence type="ECO:0000256" key="5">
    <source>
        <dbReference type="ARBA" id="ARBA00022989"/>
    </source>
</evidence>
<sequence>MARKKAQKAHHSLDTNPRMPNNTEVDGSRQRHVQTRQNGSWTPPRTKEINVEKAEVRDERKAWSFAGAMGVGAAMIHMTVPKYMSWVVMMSLIFGGCCSNVYALESIIKEESDSGLLITFTQFVIVALFTLPAHFSIKHPPFFLKPRKVPLIRWVPNIVMFFAVNLLNNFAFGYNISVPVHIILRSGGSVMTMLVGYLWGKRYTKVQVFSVAMLTAGIIMAAMADAQSKGKTSPSSATLNFDPSLLTGLLILFIAQLLSAIMGLYTQLTYAKYGSHWHENLLYSHFLSLPLFLPFAPSLLSQFKILLSSPPTPLTPLLTTPLLLLPTKTSSSSSPPGQLPPILTMPSTALPFTITLPKHILTLLLNALTQYVCIRGVNLLAARTSALGVSIVLNVRKLVSLFVSIWLFGNRLPVGVMVGAGVVFGSAGVWGWEGGRRERDRRKGE</sequence>
<feature type="transmembrane region" description="Helical" evidence="8">
    <location>
        <begin position="83"/>
        <end position="104"/>
    </location>
</feature>
<feature type="transmembrane region" description="Helical" evidence="8">
    <location>
        <begin position="286"/>
        <end position="307"/>
    </location>
</feature>
<feature type="transmembrane region" description="Helical" evidence="8">
    <location>
        <begin position="244"/>
        <end position="265"/>
    </location>
</feature>
<dbReference type="PANTHER" id="PTHR10778">
    <property type="entry name" value="SOLUTE CARRIER FAMILY 35 MEMBER B"/>
    <property type="match status" value="1"/>
</dbReference>
<evidence type="ECO:0000256" key="8">
    <source>
        <dbReference type="SAM" id="Phobius"/>
    </source>
</evidence>
<keyword evidence="5 8" id="KW-1133">Transmembrane helix</keyword>
<dbReference type="GO" id="GO:0000139">
    <property type="term" value="C:Golgi membrane"/>
    <property type="evidence" value="ECO:0007669"/>
    <property type="project" value="TreeGrafter"/>
</dbReference>
<dbReference type="AlphaFoldDB" id="A0AA39QXH5"/>
<feature type="transmembrane region" description="Helical" evidence="8">
    <location>
        <begin position="116"/>
        <end position="137"/>
    </location>
</feature>
<organism evidence="9 10">
    <name type="scientific">Cladonia borealis</name>
    <dbReference type="NCBI Taxonomy" id="184061"/>
    <lineage>
        <taxon>Eukaryota</taxon>
        <taxon>Fungi</taxon>
        <taxon>Dikarya</taxon>
        <taxon>Ascomycota</taxon>
        <taxon>Pezizomycotina</taxon>
        <taxon>Lecanoromycetes</taxon>
        <taxon>OSLEUM clade</taxon>
        <taxon>Lecanoromycetidae</taxon>
        <taxon>Lecanorales</taxon>
        <taxon>Lecanorineae</taxon>
        <taxon>Cladoniaceae</taxon>
        <taxon>Cladonia</taxon>
    </lineage>
</organism>